<dbReference type="Proteomes" id="UP000030708">
    <property type="component" value="Unassembled WGS sequence"/>
</dbReference>
<evidence type="ECO:0000313" key="4">
    <source>
        <dbReference type="Proteomes" id="UP000030708"/>
    </source>
</evidence>
<evidence type="ECO:0000256" key="1">
    <source>
        <dbReference type="SAM" id="MobiDB-lite"/>
    </source>
</evidence>
<organism evidence="3 4">
    <name type="scientific">Plasmodium falciparum Tanzania</name>
    <name type="common">2000708</name>
    <dbReference type="NCBI Taxonomy" id="1036725"/>
    <lineage>
        <taxon>Eukaryota</taxon>
        <taxon>Sar</taxon>
        <taxon>Alveolata</taxon>
        <taxon>Apicomplexa</taxon>
        <taxon>Aconoidasida</taxon>
        <taxon>Haemosporida</taxon>
        <taxon>Plasmodiidae</taxon>
        <taxon>Plasmodium</taxon>
        <taxon>Plasmodium (Laverania)</taxon>
    </lineage>
</organism>
<evidence type="ECO:0000256" key="2">
    <source>
        <dbReference type="SAM" id="Phobius"/>
    </source>
</evidence>
<sequence>MNNHDDNMNKHTNYLNDKDNYNSKGTFPENTLDDKKNCSYQKNFVSVFYFTIYVNKNTPLLLCLLIERGYIFCTYIIITFENMKKKSMETQNGGGKYEEDMNSTFKKNNSFIIPLIHKKYFLSSHIHLYFDSLKDVIDNNSNMFINLYNILKVNFYCPLFSDGFDFSTHIMMNGKIQLQLSDIFYEIYKISHFYCSIQILEFYKGCINQYNSYNYKKKKIQLYKLYKNNNIEYTPSCYNYTLNDNDGILHLDIQLYDMDLTDSIIYTYFKKRKKNASIFINEKNKNKIILKFILNNLNGNIQVFMWPFSYFSNKKKKKKKNIIFKNILSYYEYVICFFMKKKIKNILS</sequence>
<keyword evidence="2" id="KW-0472">Membrane</keyword>
<proteinExistence type="predicted"/>
<reference evidence="3 4" key="2">
    <citation type="submission" date="2013-02" db="EMBL/GenBank/DDBJ databases">
        <title>The Genome Sequence of Plasmodium falciparum Tanzania (2000708).</title>
        <authorList>
            <consortium name="The Broad Institute Genome Sequencing Platform"/>
            <consortium name="The Broad Institute Genome Sequencing Center for Infectious Disease"/>
            <person name="Neafsey D."/>
            <person name="Cheeseman I."/>
            <person name="Volkman S."/>
            <person name="Adams J."/>
            <person name="Walker B."/>
            <person name="Young S.K."/>
            <person name="Zeng Q."/>
            <person name="Gargeya S."/>
            <person name="Fitzgerald M."/>
            <person name="Haas B."/>
            <person name="Abouelleil A."/>
            <person name="Alvarado L."/>
            <person name="Arachchi H.M."/>
            <person name="Berlin A.M."/>
            <person name="Chapman S.B."/>
            <person name="Dewar J."/>
            <person name="Goldberg J."/>
            <person name="Griggs A."/>
            <person name="Gujja S."/>
            <person name="Hansen M."/>
            <person name="Howarth C."/>
            <person name="Imamovic A."/>
            <person name="Larimer J."/>
            <person name="McCowan C."/>
            <person name="Murphy C."/>
            <person name="Neiman D."/>
            <person name="Pearson M."/>
            <person name="Priest M."/>
            <person name="Roberts A."/>
            <person name="Saif S."/>
            <person name="Shea T."/>
            <person name="Sisk P."/>
            <person name="Sykes S."/>
            <person name="Wortman J."/>
            <person name="Nusbaum C."/>
            <person name="Birren B."/>
        </authorList>
    </citation>
    <scope>NUCLEOTIDE SEQUENCE [LARGE SCALE GENOMIC DNA]</scope>
    <source>
        <strain evidence="4">Tanzania (2000708)</strain>
    </source>
</reference>
<evidence type="ECO:0000313" key="3">
    <source>
        <dbReference type="EMBL" id="ETW37573.1"/>
    </source>
</evidence>
<keyword evidence="2" id="KW-0812">Transmembrane</keyword>
<protein>
    <submittedName>
        <fullName evidence="3">Uncharacterized protein</fullName>
    </submittedName>
</protein>
<dbReference type="AlphaFoldDB" id="A0A024WAG7"/>
<accession>A0A024WAG7</accession>
<name>A0A024WAG7_PLAFA</name>
<gene>
    <name evidence="3" type="ORF">PFTANZ_01759</name>
</gene>
<dbReference type="EMBL" id="KI926357">
    <property type="protein sequence ID" value="ETW37573.1"/>
    <property type="molecule type" value="Genomic_DNA"/>
</dbReference>
<keyword evidence="2" id="KW-1133">Transmembrane helix</keyword>
<feature type="region of interest" description="Disordered" evidence="1">
    <location>
        <begin position="1"/>
        <end position="22"/>
    </location>
</feature>
<reference evidence="3 4" key="1">
    <citation type="submission" date="2013-02" db="EMBL/GenBank/DDBJ databases">
        <title>The Genome Annotation of Plasmodium falciparum Tanzania (2000708).</title>
        <authorList>
            <consortium name="The Broad Institute Genome Sequencing Platform"/>
            <consortium name="The Broad Institute Genome Sequencing Center for Infectious Disease"/>
            <person name="Neafsey D."/>
            <person name="Hoffman S."/>
            <person name="Volkman S."/>
            <person name="Rosenthal P."/>
            <person name="Walker B."/>
            <person name="Young S.K."/>
            <person name="Zeng Q."/>
            <person name="Gargeya S."/>
            <person name="Fitzgerald M."/>
            <person name="Haas B."/>
            <person name="Abouelleil A."/>
            <person name="Allen A.W."/>
            <person name="Alvarado L."/>
            <person name="Arachchi H.M."/>
            <person name="Berlin A.M."/>
            <person name="Chapman S.B."/>
            <person name="Gainer-Dewar J."/>
            <person name="Goldberg J."/>
            <person name="Griggs A."/>
            <person name="Gujja S."/>
            <person name="Hansen M."/>
            <person name="Howarth C."/>
            <person name="Imamovic A."/>
            <person name="Ireland A."/>
            <person name="Larimer J."/>
            <person name="McCowan C."/>
            <person name="Murphy C."/>
            <person name="Pearson M."/>
            <person name="Poon T.W."/>
            <person name="Priest M."/>
            <person name="Roberts A."/>
            <person name="Saif S."/>
            <person name="Shea T."/>
            <person name="Sisk P."/>
            <person name="Sykes S."/>
            <person name="Wortman J."/>
            <person name="Nusbaum C."/>
            <person name="Birren B."/>
        </authorList>
    </citation>
    <scope>NUCLEOTIDE SEQUENCE [LARGE SCALE GENOMIC DNA]</scope>
    <source>
        <strain evidence="4">Tanzania (2000708)</strain>
    </source>
</reference>
<feature type="transmembrane region" description="Helical" evidence="2">
    <location>
        <begin position="59"/>
        <end position="78"/>
    </location>
</feature>